<dbReference type="AlphaFoldDB" id="A0A0L0F818"/>
<keyword evidence="2" id="KW-0378">Hydrolase</keyword>
<dbReference type="GeneID" id="25915072"/>
<proteinExistence type="predicted"/>
<gene>
    <name evidence="5" type="ORF">SARC_14568</name>
</gene>
<protein>
    <recommendedName>
        <fullName evidence="7">Helicase/UvrB N-terminal domain-containing protein</fullName>
    </recommendedName>
</protein>
<dbReference type="STRING" id="667725.A0A0L0F818"/>
<dbReference type="GO" id="GO:0009378">
    <property type="term" value="F:four-way junction helicase activity"/>
    <property type="evidence" value="ECO:0007669"/>
    <property type="project" value="TreeGrafter"/>
</dbReference>
<dbReference type="GO" id="GO:0036297">
    <property type="term" value="P:interstrand cross-link repair"/>
    <property type="evidence" value="ECO:0007669"/>
    <property type="project" value="TreeGrafter"/>
</dbReference>
<dbReference type="GO" id="GO:0045003">
    <property type="term" value="P:double-strand break repair via synthesis-dependent strand annealing"/>
    <property type="evidence" value="ECO:0007669"/>
    <property type="project" value="TreeGrafter"/>
</dbReference>
<evidence type="ECO:0000256" key="1">
    <source>
        <dbReference type="ARBA" id="ARBA00022741"/>
    </source>
</evidence>
<keyword evidence="3" id="KW-0347">Helicase</keyword>
<dbReference type="GO" id="GO:0043138">
    <property type="term" value="F:3'-5' DNA helicase activity"/>
    <property type="evidence" value="ECO:0007669"/>
    <property type="project" value="TreeGrafter"/>
</dbReference>
<dbReference type="GO" id="GO:0005524">
    <property type="term" value="F:ATP binding"/>
    <property type="evidence" value="ECO:0007669"/>
    <property type="project" value="UniProtKB-KW"/>
</dbReference>
<dbReference type="GO" id="GO:0016787">
    <property type="term" value="F:hydrolase activity"/>
    <property type="evidence" value="ECO:0007669"/>
    <property type="project" value="UniProtKB-KW"/>
</dbReference>
<dbReference type="GO" id="GO:0000400">
    <property type="term" value="F:four-way junction DNA binding"/>
    <property type="evidence" value="ECO:0007669"/>
    <property type="project" value="TreeGrafter"/>
</dbReference>
<reference evidence="5 6" key="1">
    <citation type="submission" date="2011-02" db="EMBL/GenBank/DDBJ databases">
        <title>The Genome Sequence of Sphaeroforma arctica JP610.</title>
        <authorList>
            <consortium name="The Broad Institute Genome Sequencing Platform"/>
            <person name="Russ C."/>
            <person name="Cuomo C."/>
            <person name="Young S.K."/>
            <person name="Zeng Q."/>
            <person name="Gargeya S."/>
            <person name="Alvarado L."/>
            <person name="Berlin A."/>
            <person name="Chapman S.B."/>
            <person name="Chen Z."/>
            <person name="Freedman E."/>
            <person name="Gellesch M."/>
            <person name="Goldberg J."/>
            <person name="Griggs A."/>
            <person name="Gujja S."/>
            <person name="Heilman E."/>
            <person name="Heiman D."/>
            <person name="Howarth C."/>
            <person name="Mehta T."/>
            <person name="Neiman D."/>
            <person name="Pearson M."/>
            <person name="Roberts A."/>
            <person name="Saif S."/>
            <person name="Shea T."/>
            <person name="Shenoy N."/>
            <person name="Sisk P."/>
            <person name="Stolte C."/>
            <person name="Sykes S."/>
            <person name="White J."/>
            <person name="Yandava C."/>
            <person name="Burger G."/>
            <person name="Gray M.W."/>
            <person name="Holland P.W.H."/>
            <person name="King N."/>
            <person name="Lang F.B.F."/>
            <person name="Roger A.J."/>
            <person name="Ruiz-Trillo I."/>
            <person name="Haas B."/>
            <person name="Nusbaum C."/>
            <person name="Birren B."/>
        </authorList>
    </citation>
    <scope>NUCLEOTIDE SEQUENCE [LARGE SCALE GENOMIC DNA]</scope>
    <source>
        <strain evidence="5 6">JP610</strain>
    </source>
</reference>
<dbReference type="OrthoDB" id="6513042at2759"/>
<dbReference type="SUPFAM" id="SSF52540">
    <property type="entry name" value="P-loop containing nucleoside triphosphate hydrolases"/>
    <property type="match status" value="1"/>
</dbReference>
<dbReference type="InterPro" id="IPR027417">
    <property type="entry name" value="P-loop_NTPase"/>
</dbReference>
<keyword evidence="6" id="KW-1185">Reference proteome</keyword>
<evidence type="ECO:0000313" key="5">
    <source>
        <dbReference type="EMBL" id="KNC72872.1"/>
    </source>
</evidence>
<evidence type="ECO:0008006" key="7">
    <source>
        <dbReference type="Google" id="ProtNLM"/>
    </source>
</evidence>
<dbReference type="eggNOG" id="KOG0354">
    <property type="taxonomic scope" value="Eukaryota"/>
</dbReference>
<dbReference type="EMBL" id="KQ246392">
    <property type="protein sequence ID" value="KNC72872.1"/>
    <property type="molecule type" value="Genomic_DNA"/>
</dbReference>
<organism evidence="5 6">
    <name type="scientific">Sphaeroforma arctica JP610</name>
    <dbReference type="NCBI Taxonomy" id="667725"/>
    <lineage>
        <taxon>Eukaryota</taxon>
        <taxon>Ichthyosporea</taxon>
        <taxon>Ichthyophonida</taxon>
        <taxon>Sphaeroforma</taxon>
    </lineage>
</organism>
<feature type="non-terminal residue" evidence="5">
    <location>
        <position position="1"/>
    </location>
</feature>
<dbReference type="Proteomes" id="UP000054560">
    <property type="component" value="Unassembled WGS sequence"/>
</dbReference>
<accession>A0A0L0F818</accession>
<dbReference type="PANTHER" id="PTHR14025:SF20">
    <property type="entry name" value="FANCONI ANEMIA GROUP M PROTEIN"/>
    <property type="match status" value="1"/>
</dbReference>
<evidence type="ECO:0000256" key="2">
    <source>
        <dbReference type="ARBA" id="ARBA00022801"/>
    </source>
</evidence>
<dbReference type="RefSeq" id="XP_014146774.1">
    <property type="nucleotide sequence ID" value="XM_014291299.1"/>
</dbReference>
<name>A0A0L0F818_9EUKA</name>
<keyword evidence="1" id="KW-0547">Nucleotide-binding</keyword>
<dbReference type="PANTHER" id="PTHR14025">
    <property type="entry name" value="FANCONI ANEMIA GROUP M FANCM FAMILY MEMBER"/>
    <property type="match status" value="1"/>
</dbReference>
<dbReference type="Gene3D" id="3.40.50.300">
    <property type="entry name" value="P-loop containing nucleotide triphosphate hydrolases"/>
    <property type="match status" value="1"/>
</dbReference>
<keyword evidence="4" id="KW-0067">ATP-binding</keyword>
<evidence type="ECO:0000313" key="6">
    <source>
        <dbReference type="Proteomes" id="UP000054560"/>
    </source>
</evidence>
<sequence>VDERQLPQFDRTTNGDWYYPTNYPVRDYQYTMVQVALLQNTLVSLPTGLGKTFIAAVLMYNYY</sequence>
<feature type="non-terminal residue" evidence="5">
    <location>
        <position position="63"/>
    </location>
</feature>
<evidence type="ECO:0000256" key="3">
    <source>
        <dbReference type="ARBA" id="ARBA00022806"/>
    </source>
</evidence>
<evidence type="ECO:0000256" key="4">
    <source>
        <dbReference type="ARBA" id="ARBA00022840"/>
    </source>
</evidence>